<dbReference type="AlphaFoldDB" id="A0AAE2ZK22"/>
<dbReference type="EMBL" id="JAICBX010000002">
    <property type="protein sequence ID" value="MBW8637631.1"/>
    <property type="molecule type" value="Genomic_DNA"/>
</dbReference>
<organism evidence="1 2">
    <name type="scientific">Flavimaribacter sediminis</name>
    <dbReference type="NCBI Taxonomy" id="2865987"/>
    <lineage>
        <taxon>Bacteria</taxon>
        <taxon>Pseudomonadati</taxon>
        <taxon>Pseudomonadota</taxon>
        <taxon>Alphaproteobacteria</taxon>
        <taxon>Hyphomicrobiales</taxon>
        <taxon>Rhizobiaceae</taxon>
        <taxon>Flavimaribacter</taxon>
    </lineage>
</organism>
<name>A0AAE2ZK22_9HYPH</name>
<evidence type="ECO:0000313" key="2">
    <source>
        <dbReference type="Proteomes" id="UP001196509"/>
    </source>
</evidence>
<sequence>MPREMRMMTERVLQQTALPMGFVLTIYDLPMYSQMMALGGLHLLDQRFSRLKTAEPRNIRIVSESSGKIVVDCGGEHAWIAIPSLIDLMCELTERFGAGQVEILNVDDPRELEVAEGFGRRFGLDIGFTDAATPVLSAHNLETEDAAHQDTVLWKALENGADVPADLWWRIYTLAKGALAPDTVVSRRHAGPVMVTDDGKVIGRADNDDDTDLEFLVRPKINEE</sequence>
<gene>
    <name evidence="1" type="ORF">K1W69_10580</name>
</gene>
<comment type="caution">
    <text evidence="1">The sequence shown here is derived from an EMBL/GenBank/DDBJ whole genome shotgun (WGS) entry which is preliminary data.</text>
</comment>
<protein>
    <submittedName>
        <fullName evidence="1">Uncharacterized protein</fullName>
    </submittedName>
</protein>
<accession>A0AAE2ZK22</accession>
<proteinExistence type="predicted"/>
<reference evidence="1" key="1">
    <citation type="submission" date="2021-08" db="EMBL/GenBank/DDBJ databases">
        <title>Hoeflea bacterium WL0058 sp. nov., isolated from the sediment.</title>
        <authorList>
            <person name="Wang L."/>
            <person name="Zhang D."/>
        </authorList>
    </citation>
    <scope>NUCLEOTIDE SEQUENCE</scope>
    <source>
        <strain evidence="1">WL0058</strain>
    </source>
</reference>
<keyword evidence="2" id="KW-1185">Reference proteome</keyword>
<evidence type="ECO:0000313" key="1">
    <source>
        <dbReference type="EMBL" id="MBW8637631.1"/>
    </source>
</evidence>
<dbReference type="Proteomes" id="UP001196509">
    <property type="component" value="Unassembled WGS sequence"/>
</dbReference>